<reference evidence="2" key="1">
    <citation type="submission" date="2021-12" db="EMBL/GenBank/DDBJ databases">
        <authorList>
            <person name="King R."/>
        </authorList>
    </citation>
    <scope>NUCLEOTIDE SEQUENCE</scope>
</reference>
<dbReference type="Gene3D" id="2.20.70.10">
    <property type="match status" value="1"/>
</dbReference>
<feature type="compositionally biased region" description="Polar residues" evidence="1">
    <location>
        <begin position="271"/>
        <end position="290"/>
    </location>
</feature>
<feature type="compositionally biased region" description="Polar residues" evidence="1">
    <location>
        <begin position="61"/>
        <end position="71"/>
    </location>
</feature>
<feature type="region of interest" description="Disordered" evidence="1">
    <location>
        <begin position="61"/>
        <end position="84"/>
    </location>
</feature>
<proteinExistence type="predicted"/>
<organism evidence="2 3">
    <name type="scientific">Chilo suppressalis</name>
    <name type="common">Asiatic rice borer moth</name>
    <dbReference type="NCBI Taxonomy" id="168631"/>
    <lineage>
        <taxon>Eukaryota</taxon>
        <taxon>Metazoa</taxon>
        <taxon>Ecdysozoa</taxon>
        <taxon>Arthropoda</taxon>
        <taxon>Hexapoda</taxon>
        <taxon>Insecta</taxon>
        <taxon>Pterygota</taxon>
        <taxon>Neoptera</taxon>
        <taxon>Endopterygota</taxon>
        <taxon>Lepidoptera</taxon>
        <taxon>Glossata</taxon>
        <taxon>Ditrysia</taxon>
        <taxon>Pyraloidea</taxon>
        <taxon>Crambidae</taxon>
        <taxon>Crambinae</taxon>
        <taxon>Chilo</taxon>
    </lineage>
</organism>
<protein>
    <recommendedName>
        <fullName evidence="4">WW domain-containing protein</fullName>
    </recommendedName>
</protein>
<feature type="region of interest" description="Disordered" evidence="1">
    <location>
        <begin position="270"/>
        <end position="292"/>
    </location>
</feature>
<evidence type="ECO:0000313" key="3">
    <source>
        <dbReference type="Proteomes" id="UP001153292"/>
    </source>
</evidence>
<dbReference type="EMBL" id="OU963906">
    <property type="protein sequence ID" value="CAH0399152.1"/>
    <property type="molecule type" value="Genomic_DNA"/>
</dbReference>
<evidence type="ECO:0000313" key="2">
    <source>
        <dbReference type="EMBL" id="CAH0399152.1"/>
    </source>
</evidence>
<evidence type="ECO:0000256" key="1">
    <source>
        <dbReference type="SAM" id="MobiDB-lite"/>
    </source>
</evidence>
<evidence type="ECO:0008006" key="4">
    <source>
        <dbReference type="Google" id="ProtNLM"/>
    </source>
</evidence>
<dbReference type="Proteomes" id="UP001153292">
    <property type="component" value="Chromosome 13"/>
</dbReference>
<accession>A0ABN8AWB2</accession>
<keyword evidence="3" id="KW-1185">Reference proteome</keyword>
<sequence>MNNKKDKNESIQTVTALRNSWVVCKSKSHAGHIYYFNTLTGEAVWNLSDAEIEKANKRTKILQSQPGSNLESCPEPKDPPTDSVMTYKKDNSQESVNYPPSYNNHIMNNPYPKQQFQNTPFINTQCFNCTSHNVSDSNCVSMATPPTINPSIWAIPPNHQIVIAPTTPLINQSQSPFEMAYSNLQHVPKNNQSLLHMRRSNLPYKHQNTSKNYRCNNVYNKFNQRKNFMNFNYQQKNSSQFFNDACGPSTSRDDLRQKLAAKRCNYGKLNGSDNQGKGSYSFKSASQQRSPEPKIQIIKSTTKELCPFDEDDNWLKEHAYVEGTQLKLNVTPLKNIVMLDEKGYWYIVADSNTLLEHFKLINVIVNSDEQCQLMVPDDIMAELQMKSRSDDTQLMSRTHSVLQYLSHQFITGGAVIGKDSTNDSNNILDFTLKLAEQNHNVALFSNYIERKEGYNNIGIPIFMIQDIKELLENKSILKNQSETSLINITIHNNTSNENNFSDVTSQKETNENEVNIGKHTLEMGVQTEFDFTEDKIEKPATVNFNKNSIDTNHTSIQPSGQVRNISHNSDSDCKTVTPAKRREIRLKRNIPQQLPSIAENNTEKKHYKWRRRKNTVVETPTESNETNTDVANTVVNKPNELTTLGIDETPNDPSFCNRLEENNQIITENYDDNYSDTTNGPCFSYKDITKKTIVDETSTSGIISNTASNVDSESLHSLKQNVSTNDKYNDQETNKCVMFEVENTIMEERLQMRTDEWLSRFVQIMEEILTQILCLNPSFNHRSLPPPWTLHEATECIKKKFHADCDIRDAASKLTEILYHNSNERGVINARLKPSSFMEMYSYGVYLVDSLQTAIDNCEDLQIAADSLAKLLADIQSADSYGVNNDSFNDNIEDPSANVTFCGSATSTEKDSTCTSNITKSNIVISDNRSGELIAKNGRSYNLRSNQNKSEEKIESPPCVKFIRTIDKEATFFSCLNLQRKQSNILNESVENSVEEDIIENPNYSTSNQNTTEPKIIRRFNIDAVFEERLRSKQREVLDLDSLDYTEDEYYDDEYYNYDYYINDNEDLPDMNIDHDDVGKLDEKDAINDSQWVINKTVHEVQQVLLQVRDFCNNTREELIASQPLSPDRRQKIQERAENARVHLNNLFESLNSIYNREDMECGANILTILNEAGVSLDSCQAADYRTVIGKRIEQGLFLLESVNIVLEAVTCE</sequence>
<name>A0ABN8AWB2_CHISP</name>
<gene>
    <name evidence="2" type="ORF">CHILSU_LOCUS2283</name>
</gene>